<reference evidence="1 2" key="1">
    <citation type="submission" date="2024-03" db="EMBL/GenBank/DDBJ databases">
        <authorList>
            <consortium name="ELIXIR-Norway"/>
            <consortium name="Elixir Norway"/>
        </authorList>
    </citation>
    <scope>NUCLEOTIDE SEQUENCE [LARGE SCALE GENOMIC DNA]</scope>
</reference>
<gene>
    <name evidence="1" type="ORF">CSSPJE1EN2_LOCUS13712</name>
</gene>
<protein>
    <submittedName>
        <fullName evidence="1">Uncharacterized protein</fullName>
    </submittedName>
</protein>
<sequence>MVPGSYCQSQEIAEGTAQIDGCCNQSPGCPIAITHPEVDTWIGDMMRILVLNWEDMISSTILYKARSCSSFSQDDQEDADCRARVLETRYKLSMGDMTGEAFLEELAQLLFRGDVNQAAYWVLQDCRVVKFGWIALERPPSSI</sequence>
<evidence type="ECO:0000313" key="2">
    <source>
        <dbReference type="Proteomes" id="UP001497522"/>
    </source>
</evidence>
<proteinExistence type="predicted"/>
<organism evidence="1 2">
    <name type="scientific">Sphagnum jensenii</name>
    <dbReference type="NCBI Taxonomy" id="128206"/>
    <lineage>
        <taxon>Eukaryota</taxon>
        <taxon>Viridiplantae</taxon>
        <taxon>Streptophyta</taxon>
        <taxon>Embryophyta</taxon>
        <taxon>Bryophyta</taxon>
        <taxon>Sphagnophytina</taxon>
        <taxon>Sphagnopsida</taxon>
        <taxon>Sphagnales</taxon>
        <taxon>Sphagnaceae</taxon>
        <taxon>Sphagnum</taxon>
    </lineage>
</organism>
<evidence type="ECO:0000313" key="1">
    <source>
        <dbReference type="EMBL" id="CAK9871044.1"/>
    </source>
</evidence>
<dbReference type="EMBL" id="OZ023703">
    <property type="protein sequence ID" value="CAK9871044.1"/>
    <property type="molecule type" value="Genomic_DNA"/>
</dbReference>
<dbReference type="Proteomes" id="UP001497522">
    <property type="component" value="Chromosome 2"/>
</dbReference>
<name>A0ABP1B7M1_9BRYO</name>
<keyword evidence="2" id="KW-1185">Reference proteome</keyword>
<accession>A0ABP1B7M1</accession>